<dbReference type="InterPro" id="IPR018109">
    <property type="entry name" value="Folylpolyglutamate_synth_CS"/>
</dbReference>
<keyword evidence="4 11" id="KW-0436">Ligase</keyword>
<dbReference type="InterPro" id="IPR036565">
    <property type="entry name" value="Mur-like_cat_sf"/>
</dbReference>
<dbReference type="GO" id="GO:0005737">
    <property type="term" value="C:cytoplasm"/>
    <property type="evidence" value="ECO:0007669"/>
    <property type="project" value="TreeGrafter"/>
</dbReference>
<keyword evidence="7 11" id="KW-0067">ATP-binding</keyword>
<sequence length="432" mass="46913">MTYEEALQQIHALHRFKKVPGLAHLRKLLHTLGDPQEKLSFVHVAGTNGKGSTSTMIASILRKSRYRTGLYVSPFVTDFCERIQLNNQPISHRELAQAAEDVLPVLLQMEQNDEDISEFEAVTAIALYWFAQQNCDVVVLEVGLGGRLDATNVISAPLCAVITHISYDHTDILGDTLTQIAGEKCGILKEGCEVVTASGQDPEALAVIRSTAAEQHCRLTETDLSQLRVVEETLAGTRMCYKDVLLDMDLLGAYQVTNAATALACAEVLRNRKGFTRITNVSCAAGFAAVRMPARFEVLCKKPLTVIDGAHNPDGARALAESLRHYLPGKQLIALTGMCADKDVSHFVHTLAPLFAEAVVLPIQNPRSMQPEALTALWQQENVTAHLGTYPAQALSLAVQLAGQDGAVVVCGSLYLAGELRPVALEILPMLK</sequence>
<dbReference type="GO" id="GO:0005524">
    <property type="term" value="F:ATP binding"/>
    <property type="evidence" value="ECO:0007669"/>
    <property type="project" value="UniProtKB-KW"/>
</dbReference>
<dbReference type="Gene3D" id="3.40.1190.10">
    <property type="entry name" value="Mur-like, catalytic domain"/>
    <property type="match status" value="1"/>
</dbReference>
<protein>
    <recommendedName>
        <fullName evidence="3">tetrahydrofolate synthase</fullName>
        <ecNumber evidence="3">6.3.2.17</ecNumber>
    </recommendedName>
    <alternativeName>
        <fullName evidence="9">Tetrahydrofolylpolyglutamate synthase</fullName>
    </alternativeName>
</protein>
<dbReference type="InterPro" id="IPR013221">
    <property type="entry name" value="Mur_ligase_cen"/>
</dbReference>
<evidence type="ECO:0000256" key="4">
    <source>
        <dbReference type="ARBA" id="ARBA00022598"/>
    </source>
</evidence>
<dbReference type="GO" id="GO:0046872">
    <property type="term" value="F:metal ion binding"/>
    <property type="evidence" value="ECO:0007669"/>
    <property type="project" value="UniProtKB-KW"/>
</dbReference>
<evidence type="ECO:0000313" key="15">
    <source>
        <dbReference type="Proteomes" id="UP000516046"/>
    </source>
</evidence>
<evidence type="ECO:0000259" key="13">
    <source>
        <dbReference type="Pfam" id="PF08245"/>
    </source>
</evidence>
<dbReference type="SUPFAM" id="SSF53623">
    <property type="entry name" value="MurD-like peptide ligases, catalytic domain"/>
    <property type="match status" value="1"/>
</dbReference>
<evidence type="ECO:0000256" key="3">
    <source>
        <dbReference type="ARBA" id="ARBA00013025"/>
    </source>
</evidence>
<comment type="similarity">
    <text evidence="2 11">Belongs to the folylpolyglutamate synthase family.</text>
</comment>
<dbReference type="Pfam" id="PF02875">
    <property type="entry name" value="Mur_ligase_C"/>
    <property type="match status" value="1"/>
</dbReference>
<evidence type="ECO:0000256" key="10">
    <source>
        <dbReference type="ARBA" id="ARBA00047493"/>
    </source>
</evidence>
<dbReference type="PANTHER" id="PTHR11136:SF0">
    <property type="entry name" value="DIHYDROFOLATE SYNTHETASE-RELATED"/>
    <property type="match status" value="1"/>
</dbReference>
<evidence type="ECO:0000256" key="9">
    <source>
        <dbReference type="ARBA" id="ARBA00030592"/>
    </source>
</evidence>
<dbReference type="InterPro" id="IPR004101">
    <property type="entry name" value="Mur_ligase_C"/>
</dbReference>
<dbReference type="FunFam" id="3.40.1190.10:FF:000011">
    <property type="entry name" value="Folylpolyglutamate synthase/dihydrofolate synthase"/>
    <property type="match status" value="1"/>
</dbReference>
<dbReference type="EMBL" id="CP060696">
    <property type="protein sequence ID" value="QNO17422.1"/>
    <property type="molecule type" value="Genomic_DNA"/>
</dbReference>
<dbReference type="PIRSF" id="PIRSF001563">
    <property type="entry name" value="Folylpolyglu_synth"/>
    <property type="match status" value="1"/>
</dbReference>
<comment type="cofactor">
    <cofactor evidence="1">
        <name>Mg(2+)</name>
        <dbReference type="ChEBI" id="CHEBI:18420"/>
    </cofactor>
</comment>
<dbReference type="Gene3D" id="3.90.190.20">
    <property type="entry name" value="Mur ligase, C-terminal domain"/>
    <property type="match status" value="1"/>
</dbReference>
<dbReference type="InterPro" id="IPR001645">
    <property type="entry name" value="Folylpolyglutamate_synth"/>
</dbReference>
<evidence type="ECO:0000259" key="12">
    <source>
        <dbReference type="Pfam" id="PF02875"/>
    </source>
</evidence>
<keyword evidence="8" id="KW-0460">Magnesium</keyword>
<dbReference type="NCBIfam" id="TIGR01499">
    <property type="entry name" value="folC"/>
    <property type="match status" value="1"/>
</dbReference>
<dbReference type="GO" id="GO:0008841">
    <property type="term" value="F:dihydrofolate synthase activity"/>
    <property type="evidence" value="ECO:0007669"/>
    <property type="project" value="TreeGrafter"/>
</dbReference>
<dbReference type="SUPFAM" id="SSF53244">
    <property type="entry name" value="MurD-like peptide ligases, peptide-binding domain"/>
    <property type="match status" value="1"/>
</dbReference>
<organism evidence="14 15">
    <name type="scientific">Caproicibacterium amylolyticum</name>
    <dbReference type="NCBI Taxonomy" id="2766537"/>
    <lineage>
        <taxon>Bacteria</taxon>
        <taxon>Bacillati</taxon>
        <taxon>Bacillota</taxon>
        <taxon>Clostridia</taxon>
        <taxon>Eubacteriales</taxon>
        <taxon>Oscillospiraceae</taxon>
        <taxon>Caproicibacterium</taxon>
    </lineage>
</organism>
<keyword evidence="6 11" id="KW-0547">Nucleotide-binding</keyword>
<feature type="domain" description="Mur ligase central" evidence="13">
    <location>
        <begin position="44"/>
        <end position="266"/>
    </location>
</feature>
<gene>
    <name evidence="14" type="ORF">H6X83_10810</name>
</gene>
<evidence type="ECO:0000256" key="7">
    <source>
        <dbReference type="ARBA" id="ARBA00022840"/>
    </source>
</evidence>
<feature type="domain" description="Mur ligase C-terminal" evidence="12">
    <location>
        <begin position="295"/>
        <end position="413"/>
    </location>
</feature>
<dbReference type="KEGG" id="caml:H6X83_10810"/>
<accession>A0A7G9WFG0</accession>
<evidence type="ECO:0000256" key="1">
    <source>
        <dbReference type="ARBA" id="ARBA00001946"/>
    </source>
</evidence>
<comment type="catalytic activity">
    <reaction evidence="10">
        <text>(6S)-5,6,7,8-tetrahydrofolyl-(gamma-L-Glu)(n) + L-glutamate + ATP = (6S)-5,6,7,8-tetrahydrofolyl-(gamma-L-Glu)(n+1) + ADP + phosphate + H(+)</text>
        <dbReference type="Rhea" id="RHEA:10580"/>
        <dbReference type="Rhea" id="RHEA-COMP:14738"/>
        <dbReference type="Rhea" id="RHEA-COMP:14740"/>
        <dbReference type="ChEBI" id="CHEBI:15378"/>
        <dbReference type="ChEBI" id="CHEBI:29985"/>
        <dbReference type="ChEBI" id="CHEBI:30616"/>
        <dbReference type="ChEBI" id="CHEBI:43474"/>
        <dbReference type="ChEBI" id="CHEBI:141005"/>
        <dbReference type="ChEBI" id="CHEBI:456216"/>
        <dbReference type="EC" id="6.3.2.17"/>
    </reaction>
</comment>
<dbReference type="RefSeq" id="WP_212506492.1">
    <property type="nucleotide sequence ID" value="NZ_CP060696.1"/>
</dbReference>
<keyword evidence="15" id="KW-1185">Reference proteome</keyword>
<dbReference type="AlphaFoldDB" id="A0A7G9WFG0"/>
<reference evidence="14 15" key="1">
    <citation type="submission" date="2020-08" db="EMBL/GenBank/DDBJ databases">
        <authorList>
            <person name="Ren C."/>
            <person name="Gu Y."/>
            <person name="Xu Y."/>
        </authorList>
    </citation>
    <scope>NUCLEOTIDE SEQUENCE [LARGE SCALE GENOMIC DNA]</scope>
    <source>
        <strain evidence="14 15">LBM18003</strain>
    </source>
</reference>
<dbReference type="Proteomes" id="UP000516046">
    <property type="component" value="Chromosome"/>
</dbReference>
<name>A0A7G9WFG0_9FIRM</name>
<evidence type="ECO:0000256" key="11">
    <source>
        <dbReference type="PIRNR" id="PIRNR001563"/>
    </source>
</evidence>
<keyword evidence="5" id="KW-0479">Metal-binding</keyword>
<dbReference type="EC" id="6.3.2.17" evidence="3"/>
<dbReference type="InterPro" id="IPR036615">
    <property type="entry name" value="Mur_ligase_C_dom_sf"/>
</dbReference>
<dbReference type="GO" id="GO:0004326">
    <property type="term" value="F:tetrahydrofolylpolyglutamate synthase activity"/>
    <property type="evidence" value="ECO:0007669"/>
    <property type="project" value="UniProtKB-EC"/>
</dbReference>
<proteinExistence type="inferred from homology"/>
<evidence type="ECO:0000313" key="14">
    <source>
        <dbReference type="EMBL" id="QNO17422.1"/>
    </source>
</evidence>
<evidence type="ECO:0000256" key="8">
    <source>
        <dbReference type="ARBA" id="ARBA00022842"/>
    </source>
</evidence>
<evidence type="ECO:0000256" key="6">
    <source>
        <dbReference type="ARBA" id="ARBA00022741"/>
    </source>
</evidence>
<dbReference type="Pfam" id="PF08245">
    <property type="entry name" value="Mur_ligase_M"/>
    <property type="match status" value="1"/>
</dbReference>
<dbReference type="PANTHER" id="PTHR11136">
    <property type="entry name" value="FOLYLPOLYGLUTAMATE SYNTHASE-RELATED"/>
    <property type="match status" value="1"/>
</dbReference>
<dbReference type="PROSITE" id="PS01012">
    <property type="entry name" value="FOLYLPOLYGLU_SYNT_2"/>
    <property type="match status" value="1"/>
</dbReference>
<evidence type="ECO:0000256" key="2">
    <source>
        <dbReference type="ARBA" id="ARBA00008276"/>
    </source>
</evidence>
<evidence type="ECO:0000256" key="5">
    <source>
        <dbReference type="ARBA" id="ARBA00022723"/>
    </source>
</evidence>